<dbReference type="GO" id="GO:0016887">
    <property type="term" value="F:ATP hydrolysis activity"/>
    <property type="evidence" value="ECO:0007669"/>
    <property type="project" value="InterPro"/>
</dbReference>
<dbReference type="Proteomes" id="UP000316714">
    <property type="component" value="Unassembled WGS sequence"/>
</dbReference>
<accession>A0A5C5V3K1</accession>
<dbReference type="PANTHER" id="PTHR35894">
    <property type="entry name" value="GENERAL SECRETION PATHWAY PROTEIN A-RELATED"/>
    <property type="match status" value="1"/>
</dbReference>
<proteinExistence type="predicted"/>
<evidence type="ECO:0000313" key="3">
    <source>
        <dbReference type="Proteomes" id="UP000316714"/>
    </source>
</evidence>
<organism evidence="2 3">
    <name type="scientific">Posidoniimonas corsicana</name>
    <dbReference type="NCBI Taxonomy" id="1938618"/>
    <lineage>
        <taxon>Bacteria</taxon>
        <taxon>Pseudomonadati</taxon>
        <taxon>Planctomycetota</taxon>
        <taxon>Planctomycetia</taxon>
        <taxon>Pirellulales</taxon>
        <taxon>Lacipirellulaceae</taxon>
        <taxon>Posidoniimonas</taxon>
    </lineage>
</organism>
<dbReference type="InterPro" id="IPR052026">
    <property type="entry name" value="ExeA_AAA_ATPase_DNA-bind"/>
</dbReference>
<dbReference type="PANTHER" id="PTHR35894:SF1">
    <property type="entry name" value="PHOSPHORIBULOKINASE _ URIDINE KINASE FAMILY"/>
    <property type="match status" value="1"/>
</dbReference>
<dbReference type="InterPro" id="IPR027417">
    <property type="entry name" value="P-loop_NTPase"/>
</dbReference>
<gene>
    <name evidence="2" type="ORF">KOR34_40900</name>
</gene>
<dbReference type="EMBL" id="SIHJ01000003">
    <property type="protein sequence ID" value="TWT32327.1"/>
    <property type="molecule type" value="Genomic_DNA"/>
</dbReference>
<keyword evidence="3" id="KW-1185">Reference proteome</keyword>
<comment type="caution">
    <text evidence="2">The sequence shown here is derived from an EMBL/GenBank/DDBJ whole genome shotgun (WGS) entry which is preliminary data.</text>
</comment>
<dbReference type="Gene3D" id="3.40.50.300">
    <property type="entry name" value="P-loop containing nucleotide triphosphate hydrolases"/>
    <property type="match status" value="1"/>
</dbReference>
<name>A0A5C5V3K1_9BACT</name>
<sequence length="271" mass="29867">MYLKHWQLDYSPFGTTIDPTRAYPSEALEEAAARIQYLVGERRRVGVLLGERGLGKTATLAATQLRLQRAGAAVCRVDAYGLSRRELLWQAAEGLQAGPDPTDDEARLWRRLSDRARHLKWQNLDAVLMLDDADQLGADLMRQLVRLLRLDPEADSRWTVVLATDPERLARLDEAVLHAIDLRIDLYPWTLDDAAGFVQNALFEAGRTAPVFDDDAIARLHELTAGVPRHVVRLADFALVAGAGAGAEAIDAGIVEQAFEEISWSPPVAAG</sequence>
<feature type="domain" description="ORC1/DEAH AAA+ ATPase" evidence="1">
    <location>
        <begin position="42"/>
        <end position="170"/>
    </location>
</feature>
<dbReference type="AlphaFoldDB" id="A0A5C5V3K1"/>
<protein>
    <recommendedName>
        <fullName evidence="1">ORC1/DEAH AAA+ ATPase domain-containing protein</fullName>
    </recommendedName>
</protein>
<dbReference type="Pfam" id="PF13401">
    <property type="entry name" value="AAA_22"/>
    <property type="match status" value="1"/>
</dbReference>
<evidence type="ECO:0000259" key="1">
    <source>
        <dbReference type="Pfam" id="PF13401"/>
    </source>
</evidence>
<evidence type="ECO:0000313" key="2">
    <source>
        <dbReference type="EMBL" id="TWT32327.1"/>
    </source>
</evidence>
<dbReference type="InterPro" id="IPR049945">
    <property type="entry name" value="AAA_22"/>
</dbReference>
<dbReference type="CDD" id="cd00009">
    <property type="entry name" value="AAA"/>
    <property type="match status" value="1"/>
</dbReference>
<dbReference type="SUPFAM" id="SSF52540">
    <property type="entry name" value="P-loop containing nucleoside triphosphate hydrolases"/>
    <property type="match status" value="1"/>
</dbReference>
<reference evidence="2 3" key="1">
    <citation type="submission" date="2019-02" db="EMBL/GenBank/DDBJ databases">
        <title>Deep-cultivation of Planctomycetes and their phenomic and genomic characterization uncovers novel biology.</title>
        <authorList>
            <person name="Wiegand S."/>
            <person name="Jogler M."/>
            <person name="Boedeker C."/>
            <person name="Pinto D."/>
            <person name="Vollmers J."/>
            <person name="Rivas-Marin E."/>
            <person name="Kohn T."/>
            <person name="Peeters S.H."/>
            <person name="Heuer A."/>
            <person name="Rast P."/>
            <person name="Oberbeckmann S."/>
            <person name="Bunk B."/>
            <person name="Jeske O."/>
            <person name="Meyerdierks A."/>
            <person name="Storesund J.E."/>
            <person name="Kallscheuer N."/>
            <person name="Luecker S."/>
            <person name="Lage O.M."/>
            <person name="Pohl T."/>
            <person name="Merkel B.J."/>
            <person name="Hornburger P."/>
            <person name="Mueller R.-W."/>
            <person name="Bruemmer F."/>
            <person name="Labrenz M."/>
            <person name="Spormann A.M."/>
            <person name="Op Den Camp H."/>
            <person name="Overmann J."/>
            <person name="Amann R."/>
            <person name="Jetten M.S.M."/>
            <person name="Mascher T."/>
            <person name="Medema M.H."/>
            <person name="Devos D.P."/>
            <person name="Kaster A.-K."/>
            <person name="Ovreas L."/>
            <person name="Rohde M."/>
            <person name="Galperin M.Y."/>
            <person name="Jogler C."/>
        </authorList>
    </citation>
    <scope>NUCLEOTIDE SEQUENCE [LARGE SCALE GENOMIC DNA]</scope>
    <source>
        <strain evidence="2 3">KOR34</strain>
    </source>
</reference>
<dbReference type="RefSeq" id="WP_197531620.1">
    <property type="nucleotide sequence ID" value="NZ_SIHJ01000003.1"/>
</dbReference>